<dbReference type="STRING" id="1129374.AJE_07696"/>
<gene>
    <name evidence="11" type="ORF">AJE_07696</name>
</gene>
<feature type="transmembrane region" description="Helical" evidence="9">
    <location>
        <begin position="122"/>
        <end position="143"/>
    </location>
</feature>
<feature type="transmembrane region" description="Helical" evidence="9">
    <location>
        <begin position="255"/>
        <end position="273"/>
    </location>
</feature>
<proteinExistence type="predicted"/>
<dbReference type="InterPro" id="IPR043128">
    <property type="entry name" value="Rev_trsase/Diguanyl_cyclase"/>
</dbReference>
<evidence type="ECO:0000256" key="7">
    <source>
        <dbReference type="ARBA" id="ARBA00023136"/>
    </source>
</evidence>
<dbReference type="GO" id="GO:0052621">
    <property type="term" value="F:diguanylate cyclase activity"/>
    <property type="evidence" value="ECO:0007669"/>
    <property type="project" value="UniProtKB-EC"/>
</dbReference>
<feature type="domain" description="GGDEF" evidence="10">
    <location>
        <begin position="343"/>
        <end position="473"/>
    </location>
</feature>
<evidence type="ECO:0000256" key="2">
    <source>
        <dbReference type="ARBA" id="ARBA00004651"/>
    </source>
</evidence>
<name>H3ZDV8_9ALTE</name>
<dbReference type="SUPFAM" id="SSF55073">
    <property type="entry name" value="Nucleotide cyclase"/>
    <property type="match status" value="1"/>
</dbReference>
<evidence type="ECO:0000259" key="10">
    <source>
        <dbReference type="PROSITE" id="PS50887"/>
    </source>
</evidence>
<dbReference type="EC" id="2.7.7.65" evidence="3"/>
<dbReference type="AlphaFoldDB" id="H3ZDV8"/>
<keyword evidence="12" id="KW-1185">Reference proteome</keyword>
<keyword evidence="6 9" id="KW-1133">Transmembrane helix</keyword>
<feature type="transmembrane region" description="Helical" evidence="9">
    <location>
        <begin position="232"/>
        <end position="249"/>
    </location>
</feature>
<dbReference type="Proteomes" id="UP000012046">
    <property type="component" value="Unassembled WGS sequence"/>
</dbReference>
<evidence type="ECO:0000256" key="9">
    <source>
        <dbReference type="SAM" id="Phobius"/>
    </source>
</evidence>
<dbReference type="EMBL" id="AHTH01000019">
    <property type="protein sequence ID" value="EHR41261.1"/>
    <property type="molecule type" value="Genomic_DNA"/>
</dbReference>
<dbReference type="InterPro" id="IPR000160">
    <property type="entry name" value="GGDEF_dom"/>
</dbReference>
<feature type="transmembrane region" description="Helical" evidence="9">
    <location>
        <begin position="280"/>
        <end position="302"/>
    </location>
</feature>
<dbReference type="Pfam" id="PF00990">
    <property type="entry name" value="GGDEF"/>
    <property type="match status" value="1"/>
</dbReference>
<dbReference type="InterPro" id="IPR029787">
    <property type="entry name" value="Nucleotide_cyclase"/>
</dbReference>
<organism evidence="11 12">
    <name type="scientific">Alishewanella jeotgali KCTC 22429</name>
    <dbReference type="NCBI Taxonomy" id="1129374"/>
    <lineage>
        <taxon>Bacteria</taxon>
        <taxon>Pseudomonadati</taxon>
        <taxon>Pseudomonadota</taxon>
        <taxon>Gammaproteobacteria</taxon>
        <taxon>Alteromonadales</taxon>
        <taxon>Alteromonadaceae</taxon>
        <taxon>Alishewanella</taxon>
    </lineage>
</organism>
<evidence type="ECO:0000313" key="12">
    <source>
        <dbReference type="Proteomes" id="UP000012046"/>
    </source>
</evidence>
<dbReference type="PROSITE" id="PS50887">
    <property type="entry name" value="GGDEF"/>
    <property type="match status" value="1"/>
</dbReference>
<dbReference type="InterPro" id="IPR050469">
    <property type="entry name" value="Diguanylate_Cyclase"/>
</dbReference>
<dbReference type="PATRIC" id="fig|1129374.4.peg.1539"/>
<comment type="cofactor">
    <cofactor evidence="1">
        <name>Mg(2+)</name>
        <dbReference type="ChEBI" id="CHEBI:18420"/>
    </cofactor>
</comment>
<evidence type="ECO:0000256" key="5">
    <source>
        <dbReference type="ARBA" id="ARBA00022692"/>
    </source>
</evidence>
<dbReference type="InterPro" id="IPR007895">
    <property type="entry name" value="MASE1"/>
</dbReference>
<feature type="transmembrane region" description="Helical" evidence="9">
    <location>
        <begin position="48"/>
        <end position="71"/>
    </location>
</feature>
<evidence type="ECO:0000256" key="4">
    <source>
        <dbReference type="ARBA" id="ARBA00022475"/>
    </source>
</evidence>
<dbReference type="PANTHER" id="PTHR45138">
    <property type="entry name" value="REGULATORY COMPONENTS OF SENSORY TRANSDUCTION SYSTEM"/>
    <property type="match status" value="1"/>
</dbReference>
<dbReference type="eggNOG" id="COG3706">
    <property type="taxonomic scope" value="Bacteria"/>
</dbReference>
<feature type="transmembrane region" description="Helical" evidence="9">
    <location>
        <begin position="155"/>
        <end position="177"/>
    </location>
</feature>
<dbReference type="NCBIfam" id="TIGR00254">
    <property type="entry name" value="GGDEF"/>
    <property type="match status" value="1"/>
</dbReference>
<dbReference type="Pfam" id="PF05231">
    <property type="entry name" value="MASE1"/>
    <property type="match status" value="1"/>
</dbReference>
<dbReference type="FunFam" id="3.30.70.270:FF:000001">
    <property type="entry name" value="Diguanylate cyclase domain protein"/>
    <property type="match status" value="1"/>
</dbReference>
<dbReference type="GO" id="GO:0005886">
    <property type="term" value="C:plasma membrane"/>
    <property type="evidence" value="ECO:0007669"/>
    <property type="project" value="UniProtKB-SubCell"/>
</dbReference>
<reference evidence="11 12" key="1">
    <citation type="journal article" date="2012" name="J. Bacteriol.">
        <title>Genome Sequence of Extracellular-Protease-Producing Alishewanella jeotgali Isolated from Traditional Korean Fermented Seafood.</title>
        <authorList>
            <person name="Jung J."/>
            <person name="Chun J."/>
            <person name="Park W."/>
        </authorList>
    </citation>
    <scope>NUCLEOTIDE SEQUENCE [LARGE SCALE GENOMIC DNA]</scope>
    <source>
        <strain evidence="11 12">KCTC 22429</strain>
    </source>
</reference>
<keyword evidence="7 9" id="KW-0472">Membrane</keyword>
<evidence type="ECO:0000256" key="8">
    <source>
        <dbReference type="ARBA" id="ARBA00034247"/>
    </source>
</evidence>
<feature type="transmembrane region" description="Helical" evidence="9">
    <location>
        <begin position="206"/>
        <end position="225"/>
    </location>
</feature>
<dbReference type="eggNOG" id="COG3447">
    <property type="taxonomic scope" value="Bacteria"/>
</dbReference>
<comment type="subcellular location">
    <subcellularLocation>
        <location evidence="2">Cell membrane</location>
        <topology evidence="2">Multi-pass membrane protein</topology>
    </subcellularLocation>
</comment>
<keyword evidence="4" id="KW-1003">Cell membrane</keyword>
<evidence type="ECO:0000313" key="11">
    <source>
        <dbReference type="EMBL" id="EHR41261.1"/>
    </source>
</evidence>
<protein>
    <recommendedName>
        <fullName evidence="3">diguanylate cyclase</fullName>
        <ecNumber evidence="3">2.7.7.65</ecNumber>
    </recommendedName>
</protein>
<dbReference type="Gene3D" id="3.30.70.270">
    <property type="match status" value="1"/>
</dbReference>
<evidence type="ECO:0000256" key="6">
    <source>
        <dbReference type="ARBA" id="ARBA00022989"/>
    </source>
</evidence>
<sequence>MPSVGRISSQLGLQLALMLAWILLYQSAELLEYSPHASLWYPPAALSFAALTLFGLRAFPALLLVCFLVSVSHFQRFHPAEQIPYAAAILPAMAHSLSYLLGALLLRILIQSGRVNYSGTLVAYLILAAIAALLAAYSGAWSLQLAGLITQSERLAIWLGWWIGDLVAILSLSPFLVLLLDRFTSKTIAAQAPWLLQHGHGPRHSFLLKLVLCLLLLTFSMLLAHQVRAQEITFLILFLSLPAMWLVYTESIWRSFSGLAVISLAIVLLTALLELDSYAAIYQFTIAMIAVAMLYGTAVPLLQNTNQQLQRSLHTDPLTGVLSRQGFIEQANLLLGRAGRRKDKVCLAVLDLDHFKQVNDLLGHQIGDEVLQQVCQTLQRQLRQQDLLGRFGGDELMLLLPDTDTREASKICERLRLSIEQLHIAAAGQQVTASFGICEQQSDESFNQLFARADKTLMQAKQRGRNRIETILADQSATD</sequence>
<comment type="catalytic activity">
    <reaction evidence="8">
        <text>2 GTP = 3',3'-c-di-GMP + 2 diphosphate</text>
        <dbReference type="Rhea" id="RHEA:24898"/>
        <dbReference type="ChEBI" id="CHEBI:33019"/>
        <dbReference type="ChEBI" id="CHEBI:37565"/>
        <dbReference type="ChEBI" id="CHEBI:58805"/>
        <dbReference type="EC" id="2.7.7.65"/>
    </reaction>
</comment>
<accession>H3ZDV8</accession>
<dbReference type="RefSeq" id="WP_008950378.1">
    <property type="nucleotide sequence ID" value="NZ_AHTH01000019.1"/>
</dbReference>
<evidence type="ECO:0000256" key="1">
    <source>
        <dbReference type="ARBA" id="ARBA00001946"/>
    </source>
</evidence>
<feature type="transmembrane region" description="Helical" evidence="9">
    <location>
        <begin position="83"/>
        <end position="110"/>
    </location>
</feature>
<dbReference type="SMART" id="SM00267">
    <property type="entry name" value="GGDEF"/>
    <property type="match status" value="1"/>
</dbReference>
<evidence type="ECO:0000256" key="3">
    <source>
        <dbReference type="ARBA" id="ARBA00012528"/>
    </source>
</evidence>
<keyword evidence="5 9" id="KW-0812">Transmembrane</keyword>
<dbReference type="PANTHER" id="PTHR45138:SF9">
    <property type="entry name" value="DIGUANYLATE CYCLASE DGCM-RELATED"/>
    <property type="match status" value="1"/>
</dbReference>
<feature type="transmembrane region" description="Helical" evidence="9">
    <location>
        <begin position="12"/>
        <end position="28"/>
    </location>
</feature>
<dbReference type="CDD" id="cd01949">
    <property type="entry name" value="GGDEF"/>
    <property type="match status" value="1"/>
</dbReference>
<comment type="caution">
    <text evidence="11">The sequence shown here is derived from an EMBL/GenBank/DDBJ whole genome shotgun (WGS) entry which is preliminary data.</text>
</comment>